<dbReference type="Proteomes" id="UP000028981">
    <property type="component" value="Unassembled WGS sequence"/>
</dbReference>
<dbReference type="InterPro" id="IPR006311">
    <property type="entry name" value="TAT_signal"/>
</dbReference>
<dbReference type="SUPFAM" id="SSF53850">
    <property type="entry name" value="Periplasmic binding protein-like II"/>
    <property type="match status" value="1"/>
</dbReference>
<dbReference type="Pfam" id="PF00496">
    <property type="entry name" value="SBP_bac_5"/>
    <property type="match status" value="1"/>
</dbReference>
<name>A0A087M6V6_9HYPH</name>
<dbReference type="InterPro" id="IPR039424">
    <property type="entry name" value="SBP_5"/>
</dbReference>
<gene>
    <name evidence="6" type="ORF">JP75_00110</name>
</gene>
<dbReference type="PIRSF" id="PIRSF002741">
    <property type="entry name" value="MppA"/>
    <property type="match status" value="1"/>
</dbReference>
<dbReference type="EMBL" id="JQGC01000001">
    <property type="protein sequence ID" value="KFL32609.1"/>
    <property type="molecule type" value="Genomic_DNA"/>
</dbReference>
<feature type="signal peptide" evidence="4">
    <location>
        <begin position="1"/>
        <end position="30"/>
    </location>
</feature>
<dbReference type="InterPro" id="IPR030678">
    <property type="entry name" value="Peptide/Ni-bd"/>
</dbReference>
<organism evidence="6 7">
    <name type="scientific">Devosia riboflavina</name>
    <dbReference type="NCBI Taxonomy" id="46914"/>
    <lineage>
        <taxon>Bacteria</taxon>
        <taxon>Pseudomonadati</taxon>
        <taxon>Pseudomonadota</taxon>
        <taxon>Alphaproteobacteria</taxon>
        <taxon>Hyphomicrobiales</taxon>
        <taxon>Devosiaceae</taxon>
        <taxon>Devosia</taxon>
    </lineage>
</organism>
<dbReference type="GO" id="GO:0043190">
    <property type="term" value="C:ATP-binding cassette (ABC) transporter complex"/>
    <property type="evidence" value="ECO:0007669"/>
    <property type="project" value="InterPro"/>
</dbReference>
<dbReference type="GO" id="GO:0030288">
    <property type="term" value="C:outer membrane-bounded periplasmic space"/>
    <property type="evidence" value="ECO:0007669"/>
    <property type="project" value="UniProtKB-ARBA"/>
</dbReference>
<reference evidence="6 7" key="1">
    <citation type="submission" date="2014-08" db="EMBL/GenBank/DDBJ databases">
        <authorList>
            <person name="Hassan Y.I."/>
            <person name="Lepp D."/>
            <person name="Zhou T."/>
        </authorList>
    </citation>
    <scope>NUCLEOTIDE SEQUENCE [LARGE SCALE GENOMIC DNA]</scope>
    <source>
        <strain evidence="6 7">IFO13584</strain>
    </source>
</reference>
<dbReference type="STRING" id="46914.JP75_00110"/>
<feature type="chain" id="PRO_5001825958" evidence="4">
    <location>
        <begin position="31"/>
        <end position="526"/>
    </location>
</feature>
<dbReference type="Gene3D" id="3.90.76.10">
    <property type="entry name" value="Dipeptide-binding Protein, Domain 1"/>
    <property type="match status" value="1"/>
</dbReference>
<evidence type="ECO:0000256" key="1">
    <source>
        <dbReference type="ARBA" id="ARBA00004418"/>
    </source>
</evidence>
<dbReference type="PROSITE" id="PS01040">
    <property type="entry name" value="SBP_BACTERIAL_5"/>
    <property type="match status" value="1"/>
</dbReference>
<evidence type="ECO:0000313" key="7">
    <source>
        <dbReference type="Proteomes" id="UP000028981"/>
    </source>
</evidence>
<dbReference type="RefSeq" id="WP_035077486.1">
    <property type="nucleotide sequence ID" value="NZ_JQGC01000001.1"/>
</dbReference>
<dbReference type="PANTHER" id="PTHR30290">
    <property type="entry name" value="PERIPLASMIC BINDING COMPONENT OF ABC TRANSPORTER"/>
    <property type="match status" value="1"/>
</dbReference>
<dbReference type="GO" id="GO:1904680">
    <property type="term" value="F:peptide transmembrane transporter activity"/>
    <property type="evidence" value="ECO:0007669"/>
    <property type="project" value="TreeGrafter"/>
</dbReference>
<comment type="subcellular location">
    <subcellularLocation>
        <location evidence="1">Periplasm</location>
    </subcellularLocation>
</comment>
<dbReference type="InterPro" id="IPR023765">
    <property type="entry name" value="SBP_5_CS"/>
</dbReference>
<evidence type="ECO:0000313" key="6">
    <source>
        <dbReference type="EMBL" id="KFL32609.1"/>
    </source>
</evidence>
<dbReference type="Gene3D" id="3.10.105.10">
    <property type="entry name" value="Dipeptide-binding Protein, Domain 3"/>
    <property type="match status" value="1"/>
</dbReference>
<keyword evidence="7" id="KW-1185">Reference proteome</keyword>
<protein>
    <submittedName>
        <fullName evidence="6">ABC transporter substrate-binding protein</fullName>
    </submittedName>
</protein>
<evidence type="ECO:0000256" key="3">
    <source>
        <dbReference type="ARBA" id="ARBA00022729"/>
    </source>
</evidence>
<evidence type="ECO:0000256" key="2">
    <source>
        <dbReference type="ARBA" id="ARBA00005695"/>
    </source>
</evidence>
<dbReference type="Gene3D" id="3.40.190.10">
    <property type="entry name" value="Periplasmic binding protein-like II"/>
    <property type="match status" value="1"/>
</dbReference>
<dbReference type="AlphaFoldDB" id="A0A087M6V6"/>
<comment type="caution">
    <text evidence="6">The sequence shown here is derived from an EMBL/GenBank/DDBJ whole genome shotgun (WGS) entry which is preliminary data.</text>
</comment>
<dbReference type="GO" id="GO:0015833">
    <property type="term" value="P:peptide transport"/>
    <property type="evidence" value="ECO:0007669"/>
    <property type="project" value="TreeGrafter"/>
</dbReference>
<dbReference type="OrthoDB" id="9803988at2"/>
<dbReference type="InterPro" id="IPR000914">
    <property type="entry name" value="SBP_5_dom"/>
</dbReference>
<proteinExistence type="inferred from homology"/>
<dbReference type="PANTHER" id="PTHR30290:SF38">
    <property type="entry name" value="D,D-DIPEPTIDE-BINDING PERIPLASMIC PROTEIN DDPA-RELATED"/>
    <property type="match status" value="1"/>
</dbReference>
<feature type="domain" description="Solute-binding protein family 5" evidence="5">
    <location>
        <begin position="81"/>
        <end position="426"/>
    </location>
</feature>
<keyword evidence="3 4" id="KW-0732">Signal</keyword>
<sequence>MTDLNRRTVLTLGAATAAALALPRAVFAQADDRPEVTVAVQKVSNSNTLEMLSEQSNVGARIYTSYAEPLIGTDWVGDMSLKPSIATSWNRIDDYTIEVELRDDVKFHNGDLLTAEDVAFTFGPDRMWGGGTIEVPEAVIAASRRSLPAFDRVEILSPTKVRFHNSIIDPVLEGRLASAIGMVVNKRAFLETGDWMTWARMPITTGPYRIADFQADSVLSLEAFDDHWDGRPPLSKLRFVETPETASRINLLRSGGADFACDIPPDQIATVEADSRFEVVGGPINNSRYTIFNKSHPVLANPLIRQALTHSVDRDLIVEALWGGRTTVPRGLQWEFYGDFYIADHENPAYDPDKARALLAEAGYAGEAIPYRVLNDYYTNQTSTAQINTENWRAVGLNVELQMVENWGQISEGEPATRGIHDWSAAASLPDPCVQMPGSWGPTSNGWRNGQWTNEEFGPLSNELETSTDKARRIAIWRRMLQIIEIEDPAYVVLHRNASFTAKRKDIQWTAAQSFVMDFSRHNWGA</sequence>
<dbReference type="PROSITE" id="PS51318">
    <property type="entry name" value="TAT"/>
    <property type="match status" value="1"/>
</dbReference>
<accession>A0A087M6V6</accession>
<evidence type="ECO:0000259" key="5">
    <source>
        <dbReference type="Pfam" id="PF00496"/>
    </source>
</evidence>
<comment type="similarity">
    <text evidence="2">Belongs to the bacterial solute-binding protein 5 family.</text>
</comment>
<evidence type="ECO:0000256" key="4">
    <source>
        <dbReference type="SAM" id="SignalP"/>
    </source>
</evidence>